<evidence type="ECO:0000313" key="4">
    <source>
        <dbReference type="Proteomes" id="UP000593571"/>
    </source>
</evidence>
<feature type="compositionally biased region" description="Low complexity" evidence="2">
    <location>
        <begin position="20"/>
        <end position="29"/>
    </location>
</feature>
<evidence type="ECO:0000313" key="3">
    <source>
        <dbReference type="EMBL" id="KAF6396939.1"/>
    </source>
</evidence>
<evidence type="ECO:0000256" key="2">
    <source>
        <dbReference type="SAM" id="MobiDB-lite"/>
    </source>
</evidence>
<keyword evidence="4" id="KW-1185">Reference proteome</keyword>
<dbReference type="EMBL" id="JACASE010000017">
    <property type="protein sequence ID" value="KAF6396939.1"/>
    <property type="molecule type" value="Genomic_DNA"/>
</dbReference>
<feature type="coiled-coil region" evidence="1">
    <location>
        <begin position="133"/>
        <end position="167"/>
    </location>
</feature>
<protein>
    <submittedName>
        <fullName evidence="3">Laminin subunit beta 3</fullName>
    </submittedName>
</protein>
<comment type="caution">
    <text evidence="3">The sequence shown here is derived from an EMBL/GenBank/DDBJ whole genome shotgun (WGS) entry which is preliminary data.</text>
</comment>
<feature type="compositionally biased region" description="Basic and acidic residues" evidence="2">
    <location>
        <begin position="30"/>
        <end position="46"/>
    </location>
</feature>
<feature type="region of interest" description="Disordered" evidence="2">
    <location>
        <begin position="20"/>
        <end position="55"/>
    </location>
</feature>
<organism evidence="3 4">
    <name type="scientific">Rousettus aegyptiacus</name>
    <name type="common">Egyptian fruit bat</name>
    <name type="synonym">Pteropus aegyptiacus</name>
    <dbReference type="NCBI Taxonomy" id="9407"/>
    <lineage>
        <taxon>Eukaryota</taxon>
        <taxon>Metazoa</taxon>
        <taxon>Chordata</taxon>
        <taxon>Craniata</taxon>
        <taxon>Vertebrata</taxon>
        <taxon>Euteleostomi</taxon>
        <taxon>Mammalia</taxon>
        <taxon>Eutheria</taxon>
        <taxon>Laurasiatheria</taxon>
        <taxon>Chiroptera</taxon>
        <taxon>Yinpterochiroptera</taxon>
        <taxon>Pteropodoidea</taxon>
        <taxon>Pteropodidae</taxon>
        <taxon>Rousettinae</taxon>
        <taxon>Rousettus</taxon>
    </lineage>
</organism>
<accession>A0A7J8BEM2</accession>
<name>A0A7J8BEM2_ROUAE</name>
<sequence>MSSADPSGAFRMLTAAYQRSSQAARQASDSSRRLLQLRDSRREAERLGQQIGGGAASGPQLAALKLGMASLPDLTPTINKLCGGSRQTACTPGACPGELCPRDNGTACGSHCRGALSRAGGAFQTAGQVAGQLQGFNAQLQQTRQMIREAEEAASQVQSDAQRLETQVSASRSQMEEDVRRTRLLIQQVRDFLSGEPGLAPPLGVCLTPASCKHSQPPPLLAAPSLAWLAAMPSSRCPTSAPAAPGSVSTEQPETSLKNMYTEPHPTCALKSCPGLPLFLEQTPSSSSWSLLTSWVWTGILPLHTDSP</sequence>
<reference evidence="3 4" key="1">
    <citation type="journal article" date="2020" name="Nature">
        <title>Six reference-quality genomes reveal evolution of bat adaptations.</title>
        <authorList>
            <person name="Jebb D."/>
            <person name="Huang Z."/>
            <person name="Pippel M."/>
            <person name="Hughes G.M."/>
            <person name="Lavrichenko K."/>
            <person name="Devanna P."/>
            <person name="Winkler S."/>
            <person name="Jermiin L.S."/>
            <person name="Skirmuntt E.C."/>
            <person name="Katzourakis A."/>
            <person name="Burkitt-Gray L."/>
            <person name="Ray D.A."/>
            <person name="Sullivan K.A.M."/>
            <person name="Roscito J.G."/>
            <person name="Kirilenko B.M."/>
            <person name="Davalos L.M."/>
            <person name="Corthals A.P."/>
            <person name="Power M.L."/>
            <person name="Jones G."/>
            <person name="Ransome R.D."/>
            <person name="Dechmann D.K.N."/>
            <person name="Locatelli A.G."/>
            <person name="Puechmaille S.J."/>
            <person name="Fedrigo O."/>
            <person name="Jarvis E.D."/>
            <person name="Hiller M."/>
            <person name="Vernes S.C."/>
            <person name="Myers E.W."/>
            <person name="Teeling E.C."/>
        </authorList>
    </citation>
    <scope>NUCLEOTIDE SEQUENCE [LARGE SCALE GENOMIC DNA]</scope>
    <source>
        <strain evidence="3">MRouAeg1</strain>
        <tissue evidence="3">Muscle</tissue>
    </source>
</reference>
<proteinExistence type="predicted"/>
<keyword evidence="1" id="KW-0175">Coiled coil</keyword>
<dbReference type="Proteomes" id="UP000593571">
    <property type="component" value="Unassembled WGS sequence"/>
</dbReference>
<evidence type="ECO:0000256" key="1">
    <source>
        <dbReference type="SAM" id="Coils"/>
    </source>
</evidence>
<dbReference type="AlphaFoldDB" id="A0A7J8BEM2"/>
<gene>
    <name evidence="3" type="ORF">HJG63_007483</name>
</gene>